<keyword evidence="7" id="KW-1185">Reference proteome</keyword>
<evidence type="ECO:0000313" key="7">
    <source>
        <dbReference type="Proteomes" id="UP000252008"/>
    </source>
</evidence>
<keyword evidence="2" id="KW-0285">Flavoprotein</keyword>
<dbReference type="Proteomes" id="UP000252008">
    <property type="component" value="Unassembled WGS sequence"/>
</dbReference>
<keyword evidence="4" id="KW-0503">Monooxygenase</keyword>
<proteinExistence type="inferred from homology"/>
<dbReference type="Gene3D" id="3.20.20.30">
    <property type="entry name" value="Luciferase-like domain"/>
    <property type="match status" value="1"/>
</dbReference>
<evidence type="ECO:0000259" key="5">
    <source>
        <dbReference type="Pfam" id="PF00296"/>
    </source>
</evidence>
<dbReference type="GO" id="GO:0004497">
    <property type="term" value="F:monooxygenase activity"/>
    <property type="evidence" value="ECO:0007669"/>
    <property type="project" value="UniProtKB-KW"/>
</dbReference>
<dbReference type="AlphaFoldDB" id="A0A375YIQ0"/>
<gene>
    <name evidence="6" type="ORF">MPP7335_02675</name>
</gene>
<dbReference type="GO" id="GO:0005829">
    <property type="term" value="C:cytosol"/>
    <property type="evidence" value="ECO:0007669"/>
    <property type="project" value="TreeGrafter"/>
</dbReference>
<name>A0A375YIQ0_MYCPF</name>
<dbReference type="RefSeq" id="WP_083141294.1">
    <property type="nucleotide sequence ID" value="NZ_MVID01000001.1"/>
</dbReference>
<evidence type="ECO:0000256" key="4">
    <source>
        <dbReference type="ARBA" id="ARBA00023033"/>
    </source>
</evidence>
<dbReference type="InterPro" id="IPR011251">
    <property type="entry name" value="Luciferase-like_dom"/>
</dbReference>
<dbReference type="PANTHER" id="PTHR30137:SF16">
    <property type="entry name" value="BLL0895 PROTEIN"/>
    <property type="match status" value="1"/>
</dbReference>
<dbReference type="PANTHER" id="PTHR30137">
    <property type="entry name" value="LUCIFERASE-LIKE MONOOXYGENASE"/>
    <property type="match status" value="1"/>
</dbReference>
<keyword evidence="3" id="KW-0560">Oxidoreductase</keyword>
<dbReference type="EMBL" id="UEGS01000001">
    <property type="protein sequence ID" value="SRX80929.1"/>
    <property type="molecule type" value="Genomic_DNA"/>
</dbReference>
<sequence length="388" mass="42240">MRFGNFMAPFHPAGQNPTLALERDLDLIVAMDRLGFHEAWVGEHHSAGFEIIASPEVFLGVAAERTKHIKLGTGVSSLPYHHPLMLADRMVLLDHLTRGRVMLGCGPGQLTSDAHMLGIPADQQRPRMEECLDAIVRLLRGETVTMHTDGFTLQDARLQLAPYSDPCFDIAVAASFSPTGPRGAGKHGIGMLSIAATAKQGMDLLAQHWDTWEEVAREHGHVADRSKWRLVGPMHLAETREQAERDVEYGIAEFSRYFSHILPAGPVQGDTPAEIIANNRQSGFAVIGTPEDAIAKIDELVEASNGGFGAFLLFDHDWAPPAAKLRSYELFAEHVIPHFTGQLAGPIASRDWVTGAGRTFVDQAVHAIGKAIEDHAAEKQSKQAAAPN</sequence>
<dbReference type="STRING" id="39692.BST38_00605"/>
<protein>
    <submittedName>
        <fullName evidence="6">Luciferase-like protein [Phenylobacterium zucineum HLK1]</fullName>
    </submittedName>
</protein>
<comment type="similarity">
    <text evidence="1">Belongs to the bacterial luciferase oxidoreductase family.</text>
</comment>
<evidence type="ECO:0000256" key="3">
    <source>
        <dbReference type="ARBA" id="ARBA00023002"/>
    </source>
</evidence>
<dbReference type="InterPro" id="IPR050766">
    <property type="entry name" value="Bact_Lucif_Oxidored"/>
</dbReference>
<dbReference type="InterPro" id="IPR036661">
    <property type="entry name" value="Luciferase-like_sf"/>
</dbReference>
<dbReference type="GO" id="GO:0016705">
    <property type="term" value="F:oxidoreductase activity, acting on paired donors, with incorporation or reduction of molecular oxygen"/>
    <property type="evidence" value="ECO:0007669"/>
    <property type="project" value="InterPro"/>
</dbReference>
<feature type="domain" description="Luciferase-like" evidence="5">
    <location>
        <begin position="1"/>
        <end position="303"/>
    </location>
</feature>
<dbReference type="SUPFAM" id="SSF51679">
    <property type="entry name" value="Bacterial luciferase-like"/>
    <property type="match status" value="1"/>
</dbReference>
<accession>A0A375YIQ0</accession>
<reference evidence="6 7" key="1">
    <citation type="submission" date="2018-05" db="EMBL/GenBank/DDBJ databases">
        <authorList>
            <consortium name="IHU Genomes"/>
        </authorList>
    </citation>
    <scope>NUCLEOTIDE SEQUENCE [LARGE SCALE GENOMIC DNA]</scope>
    <source>
        <strain evidence="6 7">P7335</strain>
    </source>
</reference>
<dbReference type="Pfam" id="PF00296">
    <property type="entry name" value="Bac_luciferase"/>
    <property type="match status" value="1"/>
</dbReference>
<evidence type="ECO:0000256" key="1">
    <source>
        <dbReference type="ARBA" id="ARBA00010426"/>
    </source>
</evidence>
<evidence type="ECO:0000313" key="6">
    <source>
        <dbReference type="EMBL" id="SRX80929.1"/>
    </source>
</evidence>
<organism evidence="6 7">
    <name type="scientific">Mycolicibacterium parafortuitum</name>
    <name type="common">Mycobacterium parafortuitum</name>
    <dbReference type="NCBI Taxonomy" id="39692"/>
    <lineage>
        <taxon>Bacteria</taxon>
        <taxon>Bacillati</taxon>
        <taxon>Actinomycetota</taxon>
        <taxon>Actinomycetes</taxon>
        <taxon>Mycobacteriales</taxon>
        <taxon>Mycobacteriaceae</taxon>
        <taxon>Mycolicibacterium</taxon>
    </lineage>
</organism>
<evidence type="ECO:0000256" key="2">
    <source>
        <dbReference type="ARBA" id="ARBA00022630"/>
    </source>
</evidence>